<name>A0A9D1P2S5_9FIRM</name>
<reference evidence="5" key="1">
    <citation type="submission" date="2020-10" db="EMBL/GenBank/DDBJ databases">
        <authorList>
            <person name="Gilroy R."/>
        </authorList>
    </citation>
    <scope>NUCLEOTIDE SEQUENCE</scope>
    <source>
        <strain evidence="5">CHK188-20938</strain>
    </source>
</reference>
<dbReference type="GO" id="GO:0046872">
    <property type="term" value="F:metal ion binding"/>
    <property type="evidence" value="ECO:0007669"/>
    <property type="project" value="UniProtKB-KW"/>
</dbReference>
<evidence type="ECO:0000256" key="3">
    <source>
        <dbReference type="ARBA" id="ARBA00023014"/>
    </source>
</evidence>
<dbReference type="PANTHER" id="PTHR43312">
    <property type="entry name" value="D-THREO-ALDOSE 1-DEHYDROGENASE"/>
    <property type="match status" value="1"/>
</dbReference>
<evidence type="ECO:0000313" key="5">
    <source>
        <dbReference type="EMBL" id="HIV24634.1"/>
    </source>
</evidence>
<dbReference type="InterPro" id="IPR036812">
    <property type="entry name" value="NAD(P)_OxRdtase_dom_sf"/>
</dbReference>
<protein>
    <submittedName>
        <fullName evidence="5">Aldo/keto reductase</fullName>
    </submittedName>
</protein>
<dbReference type="InterPro" id="IPR017900">
    <property type="entry name" value="4Fe4S_Fe_S_CS"/>
</dbReference>
<dbReference type="InterPro" id="IPR053135">
    <property type="entry name" value="AKR2_Oxidoreductase"/>
</dbReference>
<dbReference type="EMBL" id="DVOO01000009">
    <property type="protein sequence ID" value="HIV24634.1"/>
    <property type="molecule type" value="Genomic_DNA"/>
</dbReference>
<keyword evidence="3" id="KW-0411">Iron-sulfur</keyword>
<dbReference type="SUPFAM" id="SSF51430">
    <property type="entry name" value="NAD(P)-linked oxidoreductase"/>
    <property type="match status" value="1"/>
</dbReference>
<keyword evidence="2" id="KW-0408">Iron</keyword>
<comment type="caution">
    <text evidence="5">The sequence shown here is derived from an EMBL/GenBank/DDBJ whole genome shotgun (WGS) entry which is preliminary data.</text>
</comment>
<evidence type="ECO:0000256" key="1">
    <source>
        <dbReference type="ARBA" id="ARBA00022723"/>
    </source>
</evidence>
<proteinExistence type="predicted"/>
<dbReference type="Pfam" id="PF00248">
    <property type="entry name" value="Aldo_ket_red"/>
    <property type="match status" value="1"/>
</dbReference>
<sequence length="371" mass="42474">MKKLGFGLMRLPLLNPEDESSIDIETVKKMADAFLAAGFTYFDTAACYHDGHSETAFREAVARRYPREAYTITDKLTMFMVDSEEDFPGFFAGQLERLGVDYIDYYWLHGLEKNSYPKAEALHAFDFVRKLKEEGKVKHIGFSFHGDAAMLEEILSRYPYLEYVQLQLNYLDWEDAHVQSRLCCETAARHGKPVIVMEPVKGGCLASVPEEAEKLLRRFHPEQSAASWAIRFAASQENVMVVLSGMSEEGQMEDNLSYMKDFQPVTPEETAILAQVREIIQTSIAIPCTACRYCTEGCPQHIAIPEYFGFYNDLKRFGPSQMRNVRRRFKQLTEKNGRPSDCIQCGRCEERCPQHLTIRKYLEDAASVLEV</sequence>
<reference evidence="5" key="2">
    <citation type="journal article" date="2021" name="PeerJ">
        <title>Extensive microbial diversity within the chicken gut microbiome revealed by metagenomics and culture.</title>
        <authorList>
            <person name="Gilroy R."/>
            <person name="Ravi A."/>
            <person name="Getino M."/>
            <person name="Pursley I."/>
            <person name="Horton D.L."/>
            <person name="Alikhan N.F."/>
            <person name="Baker D."/>
            <person name="Gharbi K."/>
            <person name="Hall N."/>
            <person name="Watson M."/>
            <person name="Adriaenssens E.M."/>
            <person name="Foster-Nyarko E."/>
            <person name="Jarju S."/>
            <person name="Secka A."/>
            <person name="Antonio M."/>
            <person name="Oren A."/>
            <person name="Chaudhuri R.R."/>
            <person name="La Ragione R."/>
            <person name="Hildebrand F."/>
            <person name="Pallen M.J."/>
        </authorList>
    </citation>
    <scope>NUCLEOTIDE SEQUENCE</scope>
    <source>
        <strain evidence="5">CHK188-20938</strain>
    </source>
</reference>
<keyword evidence="1" id="KW-0479">Metal-binding</keyword>
<dbReference type="Proteomes" id="UP000824169">
    <property type="component" value="Unassembled WGS sequence"/>
</dbReference>
<dbReference type="GO" id="GO:0051536">
    <property type="term" value="F:iron-sulfur cluster binding"/>
    <property type="evidence" value="ECO:0007669"/>
    <property type="project" value="UniProtKB-KW"/>
</dbReference>
<dbReference type="PROSITE" id="PS00198">
    <property type="entry name" value="4FE4S_FER_1"/>
    <property type="match status" value="1"/>
</dbReference>
<dbReference type="PANTHER" id="PTHR43312:SF2">
    <property type="entry name" value="OXIDOREDUCTASE"/>
    <property type="match status" value="1"/>
</dbReference>
<accession>A0A9D1P2S5</accession>
<evidence type="ECO:0000256" key="2">
    <source>
        <dbReference type="ARBA" id="ARBA00023004"/>
    </source>
</evidence>
<feature type="domain" description="4Fe-4S ferredoxin-type" evidence="4">
    <location>
        <begin position="333"/>
        <end position="361"/>
    </location>
</feature>
<dbReference type="CDD" id="cd19096">
    <property type="entry name" value="AKR_Fe-S_oxidoreductase"/>
    <property type="match status" value="1"/>
</dbReference>
<dbReference type="AlphaFoldDB" id="A0A9D1P2S5"/>
<dbReference type="Gene3D" id="3.30.70.20">
    <property type="match status" value="1"/>
</dbReference>
<gene>
    <name evidence="5" type="ORF">IAB71_02415</name>
</gene>
<dbReference type="PROSITE" id="PS51379">
    <property type="entry name" value="4FE4S_FER_2"/>
    <property type="match status" value="1"/>
</dbReference>
<evidence type="ECO:0000259" key="4">
    <source>
        <dbReference type="PROSITE" id="PS51379"/>
    </source>
</evidence>
<dbReference type="Pfam" id="PF13187">
    <property type="entry name" value="Fer4_9"/>
    <property type="match status" value="1"/>
</dbReference>
<organism evidence="5 6">
    <name type="scientific">Candidatus Scatomonas pullistercoris</name>
    <dbReference type="NCBI Taxonomy" id="2840920"/>
    <lineage>
        <taxon>Bacteria</taxon>
        <taxon>Bacillati</taxon>
        <taxon>Bacillota</taxon>
        <taxon>Clostridia</taxon>
        <taxon>Lachnospirales</taxon>
        <taxon>Lachnospiraceae</taxon>
        <taxon>Lachnospiraceae incertae sedis</taxon>
        <taxon>Candidatus Scatomonas</taxon>
    </lineage>
</organism>
<dbReference type="InterPro" id="IPR017896">
    <property type="entry name" value="4Fe4S_Fe-S-bd"/>
</dbReference>
<evidence type="ECO:0000313" key="6">
    <source>
        <dbReference type="Proteomes" id="UP000824169"/>
    </source>
</evidence>
<dbReference type="InterPro" id="IPR023210">
    <property type="entry name" value="NADP_OxRdtase_dom"/>
</dbReference>
<dbReference type="Gene3D" id="3.20.20.100">
    <property type="entry name" value="NADP-dependent oxidoreductase domain"/>
    <property type="match status" value="1"/>
</dbReference>
<dbReference type="SUPFAM" id="SSF46548">
    <property type="entry name" value="alpha-helical ferredoxin"/>
    <property type="match status" value="1"/>
</dbReference>